<dbReference type="KEGG" id="ssyi:EKG83_16700"/>
<dbReference type="AlphaFoldDB" id="A0A5Q0GY63"/>
<dbReference type="OrthoDB" id="5125370at2"/>
<keyword evidence="1" id="KW-1133">Transmembrane helix</keyword>
<evidence type="ECO:0000313" key="3">
    <source>
        <dbReference type="Proteomes" id="UP000325787"/>
    </source>
</evidence>
<feature type="transmembrane region" description="Helical" evidence="1">
    <location>
        <begin position="76"/>
        <end position="96"/>
    </location>
</feature>
<dbReference type="RefSeq" id="WP_153278169.1">
    <property type="nucleotide sequence ID" value="NZ_CP034550.1"/>
</dbReference>
<keyword evidence="3" id="KW-1185">Reference proteome</keyword>
<proteinExistence type="predicted"/>
<keyword evidence="1" id="KW-0812">Transmembrane</keyword>
<feature type="transmembrane region" description="Helical" evidence="1">
    <location>
        <begin position="153"/>
        <end position="178"/>
    </location>
</feature>
<sequence>MDEAVRSVAAGRLLRGIRLATLLVTAVSLVGFALPLLVSGGAAHRSTAQQVVAFGLLAAVTLVAGRYVVLDRPPGRLRWVLLGLVVAGSVLAVTGVRAEYLLSEFEWSYGLIGWFGLLVLLDLGAPAACAFLAGHVVASFGYTAAVGQDAGGLVVVTVLVLGYQLPVVAATAVVRRLVDDAALAARREEEARLGDAVARRRHEDHKARCAALLPTVLPLLADLAAGDADLADDRVRARYAVEAARVRRLFAEHDRAPDPLAHELLACVELAERRGVVVQVELGDGRPQPPAPARRSLVDAVSGVLATARTSARVVVLGTPSAVTVSVVADGTNHGPVPVEDPASIAVTSLVEGERVWVEATWGATR</sequence>
<feature type="transmembrane region" description="Helical" evidence="1">
    <location>
        <begin position="20"/>
        <end position="39"/>
    </location>
</feature>
<dbReference type="EMBL" id="CP034550">
    <property type="protein sequence ID" value="QFZ18868.1"/>
    <property type="molecule type" value="Genomic_DNA"/>
</dbReference>
<reference evidence="3" key="1">
    <citation type="journal article" date="2021" name="Curr. Microbiol.">
        <title>Complete genome of nocamycin-producing strain Saccharothrix syringae NRRL B-16468 reveals the biosynthetic potential for secondary metabolites.</title>
        <authorList>
            <person name="Mo X."/>
            <person name="Yang S."/>
        </authorList>
    </citation>
    <scope>NUCLEOTIDE SEQUENCE [LARGE SCALE GENOMIC DNA]</scope>
    <source>
        <strain evidence="3">ATCC 51364 / DSM 43886 / JCM 6844 / KCTC 9398 / NBRC 14523 / NRRL B-16468 / INA 2240</strain>
    </source>
</reference>
<organism evidence="2 3">
    <name type="scientific">Saccharothrix syringae</name>
    <name type="common">Nocardiopsis syringae</name>
    <dbReference type="NCBI Taxonomy" id="103733"/>
    <lineage>
        <taxon>Bacteria</taxon>
        <taxon>Bacillati</taxon>
        <taxon>Actinomycetota</taxon>
        <taxon>Actinomycetes</taxon>
        <taxon>Pseudonocardiales</taxon>
        <taxon>Pseudonocardiaceae</taxon>
        <taxon>Saccharothrix</taxon>
    </lineage>
</organism>
<accession>A0A5Q0GY63</accession>
<feature type="transmembrane region" description="Helical" evidence="1">
    <location>
        <begin position="108"/>
        <end position="133"/>
    </location>
</feature>
<name>A0A5Q0GY63_SACSY</name>
<protein>
    <submittedName>
        <fullName evidence="2">Uncharacterized protein</fullName>
    </submittedName>
</protein>
<evidence type="ECO:0000256" key="1">
    <source>
        <dbReference type="SAM" id="Phobius"/>
    </source>
</evidence>
<evidence type="ECO:0000313" key="2">
    <source>
        <dbReference type="EMBL" id="QFZ18868.1"/>
    </source>
</evidence>
<gene>
    <name evidence="2" type="ORF">EKG83_16700</name>
</gene>
<feature type="transmembrane region" description="Helical" evidence="1">
    <location>
        <begin position="51"/>
        <end position="70"/>
    </location>
</feature>
<keyword evidence="1" id="KW-0472">Membrane</keyword>
<dbReference type="Proteomes" id="UP000325787">
    <property type="component" value="Chromosome"/>
</dbReference>